<feature type="domain" description="Secretion system C-terminal sorting" evidence="3">
    <location>
        <begin position="258"/>
        <end position="327"/>
    </location>
</feature>
<dbReference type="NCBIfam" id="TIGR04183">
    <property type="entry name" value="Por_Secre_tail"/>
    <property type="match status" value="1"/>
</dbReference>
<dbReference type="AlphaFoldDB" id="A0A2U2XCA6"/>
<dbReference type="Proteomes" id="UP000245370">
    <property type="component" value="Unassembled WGS sequence"/>
</dbReference>
<dbReference type="InterPro" id="IPR026444">
    <property type="entry name" value="Secre_tail"/>
</dbReference>
<sequence>MNKYIFILISTVSAFTFGQSYAPAAGQPGSTAIPYDDPSIVNWASNVEIQRGFLDISDTTLYQVGSNRASFGSPVDAVGPATTITTNTVSLGDSGVALVTFPFPITNGNGFDFAVFENGFDDNYLELAHVEVSSDGINYVRFPSHSETQTNTSIGGFGYLDPTHLYNLAGKYRAGWGTPFDLEELKDSAGLNVNAITHVKIIDVVGAIDAYGTNDSYGNKINDPYPTPFSSGGFDLSAIGVIHQSSLGLASEDYNFNIYPNPSNGVFTIATNGLAPNSLIITNSLGRIVEEINISDGQNKITVQLSKGVYFIHDKNSGISNSQRIIVQ</sequence>
<keyword evidence="5" id="KW-1185">Reference proteome</keyword>
<evidence type="ECO:0000256" key="1">
    <source>
        <dbReference type="ARBA" id="ARBA00022729"/>
    </source>
</evidence>
<keyword evidence="1 2" id="KW-0732">Signal</keyword>
<comment type="caution">
    <text evidence="4">The sequence shown here is derived from an EMBL/GenBank/DDBJ whole genome shotgun (WGS) entry which is preliminary data.</text>
</comment>
<dbReference type="Pfam" id="PF18962">
    <property type="entry name" value="Por_Secre_tail"/>
    <property type="match status" value="1"/>
</dbReference>
<proteinExistence type="predicted"/>
<dbReference type="OrthoDB" id="9792152at2"/>
<organism evidence="4 5">
    <name type="scientific">Brumimicrobium oceani</name>
    <dbReference type="NCBI Taxonomy" id="2100725"/>
    <lineage>
        <taxon>Bacteria</taxon>
        <taxon>Pseudomonadati</taxon>
        <taxon>Bacteroidota</taxon>
        <taxon>Flavobacteriia</taxon>
        <taxon>Flavobacteriales</taxon>
        <taxon>Crocinitomicaceae</taxon>
        <taxon>Brumimicrobium</taxon>
    </lineage>
</organism>
<feature type="signal peptide" evidence="2">
    <location>
        <begin position="1"/>
        <end position="24"/>
    </location>
</feature>
<gene>
    <name evidence="4" type="ORF">DIT68_08945</name>
</gene>
<reference evidence="4 5" key="1">
    <citation type="submission" date="2018-05" db="EMBL/GenBank/DDBJ databases">
        <title>Brumimicrobium oceani sp. nov., isolated from coastal sediment.</title>
        <authorList>
            <person name="Kou Y."/>
        </authorList>
    </citation>
    <scope>NUCLEOTIDE SEQUENCE [LARGE SCALE GENOMIC DNA]</scope>
    <source>
        <strain evidence="4 5">C305</strain>
    </source>
</reference>
<name>A0A2U2XCA6_9FLAO</name>
<feature type="chain" id="PRO_5015501133" evidence="2">
    <location>
        <begin position="25"/>
        <end position="328"/>
    </location>
</feature>
<protein>
    <submittedName>
        <fullName evidence="4">Secretion protein</fullName>
    </submittedName>
</protein>
<dbReference type="RefSeq" id="WP_109359460.1">
    <property type="nucleotide sequence ID" value="NZ_QFRJ01000006.1"/>
</dbReference>
<reference evidence="4 5" key="2">
    <citation type="submission" date="2018-05" db="EMBL/GenBank/DDBJ databases">
        <authorList>
            <person name="Lanie J.A."/>
            <person name="Ng W.-L."/>
            <person name="Kazmierczak K.M."/>
            <person name="Andrzejewski T.M."/>
            <person name="Davidsen T.M."/>
            <person name="Wayne K.J."/>
            <person name="Tettelin H."/>
            <person name="Glass J.I."/>
            <person name="Rusch D."/>
            <person name="Podicherti R."/>
            <person name="Tsui H.-C.T."/>
            <person name="Winkler M.E."/>
        </authorList>
    </citation>
    <scope>NUCLEOTIDE SEQUENCE [LARGE SCALE GENOMIC DNA]</scope>
    <source>
        <strain evidence="4 5">C305</strain>
    </source>
</reference>
<accession>A0A2U2XCA6</accession>
<evidence type="ECO:0000313" key="4">
    <source>
        <dbReference type="EMBL" id="PWH85380.1"/>
    </source>
</evidence>
<evidence type="ECO:0000313" key="5">
    <source>
        <dbReference type="Proteomes" id="UP000245370"/>
    </source>
</evidence>
<evidence type="ECO:0000259" key="3">
    <source>
        <dbReference type="Pfam" id="PF18962"/>
    </source>
</evidence>
<dbReference type="EMBL" id="QFRJ01000006">
    <property type="protein sequence ID" value="PWH85380.1"/>
    <property type="molecule type" value="Genomic_DNA"/>
</dbReference>
<evidence type="ECO:0000256" key="2">
    <source>
        <dbReference type="SAM" id="SignalP"/>
    </source>
</evidence>